<dbReference type="CDD" id="cd22160">
    <property type="entry name" value="F-box_AtFBL13-like"/>
    <property type="match status" value="1"/>
</dbReference>
<proteinExistence type="inferred from homology"/>
<evidence type="ECO:0000313" key="10">
    <source>
        <dbReference type="Proteomes" id="UP000008022"/>
    </source>
</evidence>
<dbReference type="InterPro" id="IPR053781">
    <property type="entry name" value="F-box_AtFBL13-like"/>
</dbReference>
<evidence type="ECO:0000256" key="1">
    <source>
        <dbReference type="ARBA" id="ARBA00007737"/>
    </source>
</evidence>
<accession>A0A0E0QUQ1</accession>
<keyword evidence="3" id="KW-0808">Transferase</keyword>
<feature type="compositionally biased region" description="Acidic residues" evidence="7">
    <location>
        <begin position="264"/>
        <end position="277"/>
    </location>
</feature>
<dbReference type="SUPFAM" id="SSF81383">
    <property type="entry name" value="F-box domain"/>
    <property type="match status" value="1"/>
</dbReference>
<feature type="compositionally biased region" description="Acidic residues" evidence="7">
    <location>
        <begin position="916"/>
        <end position="929"/>
    </location>
</feature>
<evidence type="ECO:0000313" key="9">
    <source>
        <dbReference type="EnsemblPlants" id="ORUFI09G20160.1"/>
    </source>
</evidence>
<dbReference type="InterPro" id="IPR019378">
    <property type="entry name" value="GDP-Fuc_O-FucTrfase"/>
</dbReference>
<evidence type="ECO:0000256" key="6">
    <source>
        <dbReference type="ARBA" id="ARBA00030350"/>
    </source>
</evidence>
<comment type="similarity">
    <text evidence="1">Belongs to the glycosyltransferase GT106 family.</text>
</comment>
<dbReference type="InterPro" id="IPR032675">
    <property type="entry name" value="LRR_dom_sf"/>
</dbReference>
<dbReference type="Gramene" id="ORUFI09G20160.1">
    <property type="protein sequence ID" value="ORUFI09G20160.1"/>
    <property type="gene ID" value="ORUFI09G20160"/>
</dbReference>
<evidence type="ECO:0000256" key="3">
    <source>
        <dbReference type="ARBA" id="ARBA00022679"/>
    </source>
</evidence>
<keyword evidence="5" id="KW-0119">Carbohydrate metabolism</keyword>
<dbReference type="GO" id="GO:0006004">
    <property type="term" value="P:fucose metabolic process"/>
    <property type="evidence" value="ECO:0007669"/>
    <property type="project" value="UniProtKB-KW"/>
</dbReference>
<feature type="region of interest" description="Disordered" evidence="7">
    <location>
        <begin position="887"/>
        <end position="947"/>
    </location>
</feature>
<dbReference type="CDD" id="cd11299">
    <property type="entry name" value="O-FucT_plant"/>
    <property type="match status" value="1"/>
</dbReference>
<dbReference type="Gene3D" id="3.80.10.10">
    <property type="entry name" value="Ribonuclease Inhibitor"/>
    <property type="match status" value="1"/>
</dbReference>
<keyword evidence="2" id="KW-0328">Glycosyltransferase</keyword>
<feature type="compositionally biased region" description="Polar residues" evidence="7">
    <location>
        <begin position="887"/>
        <end position="903"/>
    </location>
</feature>
<evidence type="ECO:0000256" key="7">
    <source>
        <dbReference type="SAM" id="MobiDB-lite"/>
    </source>
</evidence>
<dbReference type="PROSITE" id="PS50181">
    <property type="entry name" value="FBOX"/>
    <property type="match status" value="1"/>
</dbReference>
<dbReference type="PANTHER" id="PTHR31818">
    <property type="entry name" value="O-FUCOSYLTRANSFERASE 16"/>
    <property type="match status" value="1"/>
</dbReference>
<evidence type="ECO:0000256" key="2">
    <source>
        <dbReference type="ARBA" id="ARBA00022676"/>
    </source>
</evidence>
<keyword evidence="10" id="KW-1185">Reference proteome</keyword>
<evidence type="ECO:0000256" key="4">
    <source>
        <dbReference type="ARBA" id="ARBA00023253"/>
    </source>
</evidence>
<dbReference type="STRING" id="4529.A0A0E0QUQ1"/>
<protein>
    <recommendedName>
        <fullName evidence="6">O-fucosyltransferase family protein</fullName>
    </recommendedName>
</protein>
<dbReference type="SMART" id="SM00256">
    <property type="entry name" value="FBOX"/>
    <property type="match status" value="1"/>
</dbReference>
<dbReference type="PANTHER" id="PTHR31818:SF2">
    <property type="entry name" value="O-FUCOSYLTRANSFERASE FAMILY PROTEIN"/>
    <property type="match status" value="1"/>
</dbReference>
<evidence type="ECO:0000259" key="8">
    <source>
        <dbReference type="PROSITE" id="PS50181"/>
    </source>
</evidence>
<reference evidence="9" key="2">
    <citation type="submission" date="2015-06" db="UniProtKB">
        <authorList>
            <consortium name="EnsemblPlants"/>
        </authorList>
    </citation>
    <scope>IDENTIFICATION</scope>
</reference>
<keyword evidence="4" id="KW-0294">Fucose metabolism</keyword>
<dbReference type="Gene3D" id="1.20.1280.50">
    <property type="match status" value="1"/>
</dbReference>
<dbReference type="AlphaFoldDB" id="A0A0E0QUQ1"/>
<sequence length="959" mass="109026">MASPPTSESAITSAGSASASGFDCLPDDLVHHVLSFLPAPDAACTSLLSRRWRNLWVSMPCLDIDVSDFHDASQFDRFMDHVLHLLDDSVPLRSFRLRSCWIDDSAVSWLRYAVKRKVPVLEYAERQGYFIHGCHDLISASSYLTKVVLEHVVLHDCHFGPLNNGCPALENLELLEVNIQFTEISSTSLKHLRIVNCMMDCKFWIRTPNLLTMCLDGVECKSSLYWTVLNNRSLFTVLEDWRYQIPAVHSGRSNGQDASVPRDYEDEDLSEDEDEDLSDGHHIEYNILGVLSHARSLKLVAPLREALFEGCLLTCPVFNNLKCLVFGDWCMDFDLYPLRCVLKQSPILEELCVELREKECEYCKEKAPPFSYSYGEILPFKCHRLKTVKIKCGERDERFIALVKLFFKISVCIEKFDLDRWFIAFVTVSSSSSEERNERVAPIDLWGSKLASNFFGCSNSSGKFLDSSVTTQPDRYLIIVTSGGLNQQRTGIVDAVVAARILNATLVVPELDQRSFWKDSSNFSEIFDINWFISFLAKDVNIIKEPPEKGGKAVKPYKMRVPRKCTPKCYLNRVLPALLKKHLFLWLKFRKILSHIAHTTFSLVIQVIRLTKYDYRLSNKLDKDLQKLRCRVNYHALRFTDPIQELGEKLIKRMREKSRHFIALHLRFEPDMLAFSGCYYGGGEKEKRELGSIRKRWKTLHIGDPEKGRRQGRCPLTPEEVGLMLRALGYKSDVHIYVASGEIYGGEDTLAPLKLLFPNYHTKETLSTEEELTPFLAHSSRMAAIDFIVCDGSDAFVTNNNGNMAKILVGRRRYFGHKRTIRPSAKQLYPLFMNRSNISWDAFSSQVQTIQKGFIGEPMEITPGRGEFHANPAACICEKTGIKSVVGSDSRSNRETVNSTEISNKPIGGPTYPIYTDEEADRPDTEDDPSGIGEMIDMEAEDDSLASRVDSVLEEILSD</sequence>
<organism evidence="9 10">
    <name type="scientific">Oryza rufipogon</name>
    <name type="common">Brownbeard rice</name>
    <name type="synonym">Asian wild rice</name>
    <dbReference type="NCBI Taxonomy" id="4529"/>
    <lineage>
        <taxon>Eukaryota</taxon>
        <taxon>Viridiplantae</taxon>
        <taxon>Streptophyta</taxon>
        <taxon>Embryophyta</taxon>
        <taxon>Tracheophyta</taxon>
        <taxon>Spermatophyta</taxon>
        <taxon>Magnoliopsida</taxon>
        <taxon>Liliopsida</taxon>
        <taxon>Poales</taxon>
        <taxon>Poaceae</taxon>
        <taxon>BOP clade</taxon>
        <taxon>Oryzoideae</taxon>
        <taxon>Oryzeae</taxon>
        <taxon>Oryzinae</taxon>
        <taxon>Oryza</taxon>
    </lineage>
</organism>
<feature type="domain" description="F-box" evidence="8">
    <location>
        <begin position="19"/>
        <end position="55"/>
    </location>
</feature>
<dbReference type="Proteomes" id="UP000008022">
    <property type="component" value="Unassembled WGS sequence"/>
</dbReference>
<dbReference type="GO" id="GO:0016757">
    <property type="term" value="F:glycosyltransferase activity"/>
    <property type="evidence" value="ECO:0007669"/>
    <property type="project" value="UniProtKB-KW"/>
</dbReference>
<dbReference type="eggNOG" id="ENOG502QRBP">
    <property type="taxonomic scope" value="Eukaryota"/>
</dbReference>
<evidence type="ECO:0000256" key="5">
    <source>
        <dbReference type="ARBA" id="ARBA00023277"/>
    </source>
</evidence>
<dbReference type="Pfam" id="PF00646">
    <property type="entry name" value="F-box"/>
    <property type="match status" value="1"/>
</dbReference>
<dbReference type="EnsemblPlants" id="ORUFI09G20160.1">
    <property type="protein sequence ID" value="ORUFI09G20160.1"/>
    <property type="gene ID" value="ORUFI09G20160"/>
</dbReference>
<dbReference type="InterPro" id="IPR036047">
    <property type="entry name" value="F-box-like_dom_sf"/>
</dbReference>
<dbReference type="InterPro" id="IPR024709">
    <property type="entry name" value="FucosylTrfase_pln"/>
</dbReference>
<dbReference type="InterPro" id="IPR001810">
    <property type="entry name" value="F-box_dom"/>
</dbReference>
<name>A0A0E0QUQ1_ORYRU</name>
<dbReference type="OMA" id="SCWIDDS"/>
<feature type="region of interest" description="Disordered" evidence="7">
    <location>
        <begin position="250"/>
        <end position="277"/>
    </location>
</feature>
<dbReference type="HOGENOM" id="CLU_013239_0_0_1"/>
<reference evidence="10" key="1">
    <citation type="submission" date="2013-06" db="EMBL/GenBank/DDBJ databases">
        <authorList>
            <person name="Zhao Q."/>
        </authorList>
    </citation>
    <scope>NUCLEOTIDE SEQUENCE</scope>
    <source>
        <strain evidence="10">cv. W1943</strain>
    </source>
</reference>
<dbReference type="SUPFAM" id="SSF52047">
    <property type="entry name" value="RNI-like"/>
    <property type="match status" value="1"/>
</dbReference>
<dbReference type="Pfam" id="PF10250">
    <property type="entry name" value="O-FucT"/>
    <property type="match status" value="1"/>
</dbReference>